<protein>
    <submittedName>
        <fullName evidence="2">AbrB/MazE/SpoVT family DNA-binding domain-containing protein</fullName>
    </submittedName>
</protein>
<dbReference type="AlphaFoldDB" id="A0A4R5PKP0"/>
<sequence length="70" mass="7868">MSDTATLSSKFQISVPKTVREKEDWRPGQKFAFVPRDGGFLLVPVPSMTELKGLAKGANRDAVRDRDDRF</sequence>
<dbReference type="OrthoDB" id="7160352at2"/>
<comment type="caution">
    <text evidence="2">The sequence shown here is derived from an EMBL/GenBank/DDBJ whole genome shotgun (WGS) entry which is preliminary data.</text>
</comment>
<reference evidence="2 3" key="1">
    <citation type="journal article" date="2013" name="Int. J. Syst. Evol. Microbiol.">
        <title>Hoeflea suaedae sp. nov., an endophytic bacterium isolated from the root of the halophyte Suaeda maritima.</title>
        <authorList>
            <person name="Chung E.J."/>
            <person name="Park J.A."/>
            <person name="Pramanik P."/>
            <person name="Bibi F."/>
            <person name="Jeon C.O."/>
            <person name="Chung Y.R."/>
        </authorList>
    </citation>
    <scope>NUCLEOTIDE SEQUENCE [LARGE SCALE GENOMIC DNA]</scope>
    <source>
        <strain evidence="2 3">YC6898</strain>
    </source>
</reference>
<feature type="domain" description="SpoVT-AbrB" evidence="1">
    <location>
        <begin position="5"/>
        <end position="50"/>
    </location>
</feature>
<dbReference type="NCBIfam" id="TIGR01439">
    <property type="entry name" value="lp_hng_hel_AbrB"/>
    <property type="match status" value="1"/>
</dbReference>
<dbReference type="EMBL" id="SMSI01000002">
    <property type="protein sequence ID" value="TDH35794.1"/>
    <property type="molecule type" value="Genomic_DNA"/>
</dbReference>
<dbReference type="Gene3D" id="2.10.260.10">
    <property type="match status" value="1"/>
</dbReference>
<evidence type="ECO:0000313" key="2">
    <source>
        <dbReference type="EMBL" id="TDH35794.1"/>
    </source>
</evidence>
<keyword evidence="2" id="KW-0238">DNA-binding</keyword>
<organism evidence="2 3">
    <name type="scientific">Pseudohoeflea suaedae</name>
    <dbReference type="NCBI Taxonomy" id="877384"/>
    <lineage>
        <taxon>Bacteria</taxon>
        <taxon>Pseudomonadati</taxon>
        <taxon>Pseudomonadota</taxon>
        <taxon>Alphaproteobacteria</taxon>
        <taxon>Hyphomicrobiales</taxon>
        <taxon>Rhizobiaceae</taxon>
        <taxon>Pseudohoeflea</taxon>
    </lineage>
</organism>
<gene>
    <name evidence="2" type="ORF">E2A64_10730</name>
</gene>
<evidence type="ECO:0000313" key="3">
    <source>
        <dbReference type="Proteomes" id="UP000295131"/>
    </source>
</evidence>
<dbReference type="InterPro" id="IPR037914">
    <property type="entry name" value="SpoVT-AbrB_sf"/>
</dbReference>
<name>A0A4R5PKP0_9HYPH</name>
<dbReference type="SMART" id="SM00966">
    <property type="entry name" value="SpoVT_AbrB"/>
    <property type="match status" value="1"/>
</dbReference>
<evidence type="ECO:0000259" key="1">
    <source>
        <dbReference type="SMART" id="SM00966"/>
    </source>
</evidence>
<accession>A0A4R5PKP0</accession>
<proteinExistence type="predicted"/>
<dbReference type="Proteomes" id="UP000295131">
    <property type="component" value="Unassembled WGS sequence"/>
</dbReference>
<dbReference type="Pfam" id="PF04014">
    <property type="entry name" value="MazE_antitoxin"/>
    <property type="match status" value="1"/>
</dbReference>
<keyword evidence="3" id="KW-1185">Reference proteome</keyword>
<dbReference type="SUPFAM" id="SSF89447">
    <property type="entry name" value="AbrB/MazE/MraZ-like"/>
    <property type="match status" value="1"/>
</dbReference>
<dbReference type="RefSeq" id="WP_133284494.1">
    <property type="nucleotide sequence ID" value="NZ_SMSI01000002.1"/>
</dbReference>
<dbReference type="InterPro" id="IPR007159">
    <property type="entry name" value="SpoVT-AbrB_dom"/>
</dbReference>
<dbReference type="GO" id="GO:0003677">
    <property type="term" value="F:DNA binding"/>
    <property type="evidence" value="ECO:0007669"/>
    <property type="project" value="UniProtKB-KW"/>
</dbReference>